<proteinExistence type="predicted"/>
<reference evidence="1" key="1">
    <citation type="submission" date="2014-05" db="EMBL/GenBank/DDBJ databases">
        <authorList>
            <person name="Chronopoulou M."/>
        </authorList>
    </citation>
    <scope>NUCLEOTIDE SEQUENCE</scope>
    <source>
        <tissue evidence="1">Whole organism</tissue>
    </source>
</reference>
<dbReference type="AlphaFoldDB" id="A0A0K2TWZ5"/>
<accession>A0A0K2TWZ5</accession>
<organism evidence="1">
    <name type="scientific">Lepeophtheirus salmonis</name>
    <name type="common">Salmon louse</name>
    <name type="synonym">Caligus salmonis</name>
    <dbReference type="NCBI Taxonomy" id="72036"/>
    <lineage>
        <taxon>Eukaryota</taxon>
        <taxon>Metazoa</taxon>
        <taxon>Ecdysozoa</taxon>
        <taxon>Arthropoda</taxon>
        <taxon>Crustacea</taxon>
        <taxon>Multicrustacea</taxon>
        <taxon>Hexanauplia</taxon>
        <taxon>Copepoda</taxon>
        <taxon>Siphonostomatoida</taxon>
        <taxon>Caligidae</taxon>
        <taxon>Lepeophtheirus</taxon>
    </lineage>
</organism>
<name>A0A0K2TWZ5_LEPSM</name>
<dbReference type="EMBL" id="HACA01013168">
    <property type="protein sequence ID" value="CDW30529.1"/>
    <property type="molecule type" value="Transcribed_RNA"/>
</dbReference>
<evidence type="ECO:0000313" key="1">
    <source>
        <dbReference type="EMBL" id="CDW30529.1"/>
    </source>
</evidence>
<sequence>MYFIRKKTMSMTPWKITEAIPGAPDKMSCYPSRLRCWYFYVQIEGSDSQHCFYSCFWC</sequence>
<protein>
    <submittedName>
        <fullName evidence="1">Uncharacterized protein</fullName>
    </submittedName>
</protein>